<sequence length="373" mass="42302">MKRGFFFALYYGLSGYVIFRGFLVLPHILFFQGFYLVICAWAVWGYFICSAIKERLHLPMLNGLMAFSSLWLPAVIYFFFGICLADGIWIVAPPSFHAFFAGRLWMIGLGEVGLVALILIKGYLNTLDIEVKKMELSIEKTCPLSSLRVVVASDIHAGGTIGKRRLSIIIKKILSLKPDLILLPGDLIDGSRRVLEKEGIDQFFKNLAAPFGVYSCIGNHECFYDSDSLSAFLENCGIAVLRDEQRKVDNFFYVIGRDDRAVEIIEGKRKRKTLKEILKESDRSKPLFVMDHRPTAIDEAVREQVDLLVCGHTHQGQFWPINYIVDRLFPLSYGYRKIGASHIIVTRGAGTWGPPVRVGQKSEIVFLQLFFKK</sequence>
<feature type="transmembrane region" description="Helical" evidence="1">
    <location>
        <begin position="70"/>
        <end position="92"/>
    </location>
</feature>
<proteinExistence type="predicted"/>
<dbReference type="AlphaFoldDB" id="A0A4Y8PAB3"/>
<reference evidence="3 4" key="1">
    <citation type="submission" date="2016-05" db="EMBL/GenBank/DDBJ databases">
        <title>Diversity and Homogeneity among Thermoacidophilic Verrucomicrobia Methanotrophs Linked with Geographical Origin.</title>
        <authorList>
            <person name="Erikstad H.-A."/>
            <person name="Smestad N.B."/>
            <person name="Ceballos R.M."/>
            <person name="Birkeland N.-K."/>
        </authorList>
    </citation>
    <scope>NUCLEOTIDE SEQUENCE [LARGE SCALE GENOMIC DNA]</scope>
    <source>
        <strain evidence="3 4">Phi</strain>
    </source>
</reference>
<gene>
    <name evidence="3" type="ORF">A7Q10_09195</name>
</gene>
<accession>A0A4Y8PAB3</accession>
<keyword evidence="1" id="KW-0812">Transmembrane</keyword>
<dbReference type="CDD" id="cd07385">
    <property type="entry name" value="MPP_YkuE_C"/>
    <property type="match status" value="1"/>
</dbReference>
<dbReference type="Pfam" id="PF00149">
    <property type="entry name" value="Metallophos"/>
    <property type="match status" value="1"/>
</dbReference>
<dbReference type="PANTHER" id="PTHR31302:SF0">
    <property type="entry name" value="TRANSMEMBRANE PROTEIN WITH METALLOPHOSPHOESTERASE DOMAIN"/>
    <property type="match status" value="1"/>
</dbReference>
<dbReference type="PANTHER" id="PTHR31302">
    <property type="entry name" value="TRANSMEMBRANE PROTEIN WITH METALLOPHOSPHOESTERASE DOMAIN-RELATED"/>
    <property type="match status" value="1"/>
</dbReference>
<feature type="transmembrane region" description="Helical" evidence="1">
    <location>
        <begin position="29"/>
        <end position="49"/>
    </location>
</feature>
<dbReference type="OrthoDB" id="9780884at2"/>
<comment type="caution">
    <text evidence="3">The sequence shown here is derived from an EMBL/GenBank/DDBJ whole genome shotgun (WGS) entry which is preliminary data.</text>
</comment>
<dbReference type="RefSeq" id="WP_134440401.1">
    <property type="nucleotide sequence ID" value="NZ_LXQC01000149.1"/>
</dbReference>
<evidence type="ECO:0000256" key="1">
    <source>
        <dbReference type="SAM" id="Phobius"/>
    </source>
</evidence>
<keyword evidence="4" id="KW-1185">Reference proteome</keyword>
<protein>
    <submittedName>
        <fullName evidence="3">Phosphoesterase</fullName>
    </submittedName>
</protein>
<keyword evidence="1" id="KW-1133">Transmembrane helix</keyword>
<organism evidence="3 4">
    <name type="scientific">Methylacidiphilum caldifontis</name>
    <dbReference type="NCBI Taxonomy" id="2795386"/>
    <lineage>
        <taxon>Bacteria</taxon>
        <taxon>Pseudomonadati</taxon>
        <taxon>Verrucomicrobiota</taxon>
        <taxon>Methylacidiphilae</taxon>
        <taxon>Methylacidiphilales</taxon>
        <taxon>Methylacidiphilaceae</taxon>
        <taxon>Methylacidiphilum (ex Ratnadevi et al. 2023)</taxon>
    </lineage>
</organism>
<dbReference type="InterPro" id="IPR029052">
    <property type="entry name" value="Metallo-depent_PP-like"/>
</dbReference>
<feature type="transmembrane region" description="Helical" evidence="1">
    <location>
        <begin position="104"/>
        <end position="124"/>
    </location>
</feature>
<dbReference type="GO" id="GO:0016787">
    <property type="term" value="F:hydrolase activity"/>
    <property type="evidence" value="ECO:0007669"/>
    <property type="project" value="InterPro"/>
</dbReference>
<feature type="domain" description="Calcineurin-like phosphoesterase" evidence="2">
    <location>
        <begin position="147"/>
        <end position="315"/>
    </location>
</feature>
<evidence type="ECO:0000313" key="3">
    <source>
        <dbReference type="EMBL" id="TFE67699.1"/>
    </source>
</evidence>
<dbReference type="SUPFAM" id="SSF56300">
    <property type="entry name" value="Metallo-dependent phosphatases"/>
    <property type="match status" value="1"/>
</dbReference>
<dbReference type="Gene3D" id="3.60.21.10">
    <property type="match status" value="1"/>
</dbReference>
<evidence type="ECO:0000313" key="4">
    <source>
        <dbReference type="Proteomes" id="UP000297713"/>
    </source>
</evidence>
<dbReference type="InterPro" id="IPR051158">
    <property type="entry name" value="Metallophosphoesterase_sf"/>
</dbReference>
<feature type="transmembrane region" description="Helical" evidence="1">
    <location>
        <begin position="5"/>
        <end position="23"/>
    </location>
</feature>
<dbReference type="EMBL" id="LXQC01000149">
    <property type="protein sequence ID" value="TFE67699.1"/>
    <property type="molecule type" value="Genomic_DNA"/>
</dbReference>
<dbReference type="Proteomes" id="UP000297713">
    <property type="component" value="Unassembled WGS sequence"/>
</dbReference>
<name>A0A4Y8PAB3_9BACT</name>
<keyword evidence="1" id="KW-0472">Membrane</keyword>
<evidence type="ECO:0000259" key="2">
    <source>
        <dbReference type="Pfam" id="PF00149"/>
    </source>
</evidence>
<dbReference type="InterPro" id="IPR004843">
    <property type="entry name" value="Calcineurin-like_PHP"/>
</dbReference>